<dbReference type="PROSITE" id="PS51186">
    <property type="entry name" value="GNAT"/>
    <property type="match status" value="1"/>
</dbReference>
<feature type="domain" description="N-acetyltransferase" evidence="3">
    <location>
        <begin position="9"/>
        <end position="153"/>
    </location>
</feature>
<comment type="caution">
    <text evidence="4">The sequence shown here is derived from an EMBL/GenBank/DDBJ whole genome shotgun (WGS) entry which is preliminary data.</text>
</comment>
<reference evidence="4 5" key="1">
    <citation type="submission" date="2019-07" db="EMBL/GenBank/DDBJ databases">
        <title>Whole genome shotgun sequence of Microvirga aerophila NBRC 106136.</title>
        <authorList>
            <person name="Hosoyama A."/>
            <person name="Uohara A."/>
            <person name="Ohji S."/>
            <person name="Ichikawa N."/>
        </authorList>
    </citation>
    <scope>NUCLEOTIDE SEQUENCE [LARGE SCALE GENOMIC DNA]</scope>
    <source>
        <strain evidence="4 5">NBRC 106136</strain>
    </source>
</reference>
<dbReference type="Pfam" id="PF00583">
    <property type="entry name" value="Acetyltransf_1"/>
    <property type="match status" value="1"/>
</dbReference>
<dbReference type="Proteomes" id="UP000321085">
    <property type="component" value="Unassembled WGS sequence"/>
</dbReference>
<sequence>MAGASQSNIVIRPFQAEDRAAWEPLWQGYLTFYKASLSAEVTDTTWRRLLDPAEPMQGLVALLGGEIVGIVHTVYHRSTWTIGDYCYLQDLFISEAARGRGIGRSLIEAVYERARANGASRVYWLTHESNTSAQGLYDKVAARSGFIQYRQMF</sequence>
<dbReference type="InterPro" id="IPR051016">
    <property type="entry name" value="Diverse_Substrate_AcTransf"/>
</dbReference>
<dbReference type="SUPFAM" id="SSF55729">
    <property type="entry name" value="Acyl-CoA N-acyltransferases (Nat)"/>
    <property type="match status" value="1"/>
</dbReference>
<dbReference type="PANTHER" id="PTHR10545">
    <property type="entry name" value="DIAMINE N-ACETYLTRANSFERASE"/>
    <property type="match status" value="1"/>
</dbReference>
<dbReference type="RefSeq" id="WP_114185110.1">
    <property type="nucleotide sequence ID" value="NZ_BJYU01000004.1"/>
</dbReference>
<dbReference type="GO" id="GO:0008080">
    <property type="term" value="F:N-acetyltransferase activity"/>
    <property type="evidence" value="ECO:0007669"/>
    <property type="project" value="TreeGrafter"/>
</dbReference>
<evidence type="ECO:0000256" key="2">
    <source>
        <dbReference type="ARBA" id="ARBA00023315"/>
    </source>
</evidence>
<proteinExistence type="predicted"/>
<dbReference type="PANTHER" id="PTHR10545:SF42">
    <property type="entry name" value="ACETYLTRANSFERASE"/>
    <property type="match status" value="1"/>
</dbReference>
<dbReference type="InterPro" id="IPR016181">
    <property type="entry name" value="Acyl_CoA_acyltransferase"/>
</dbReference>
<accession>A0A512BM11</accession>
<dbReference type="OrthoDB" id="9805924at2"/>
<dbReference type="InterPro" id="IPR000182">
    <property type="entry name" value="GNAT_dom"/>
</dbReference>
<keyword evidence="2" id="KW-0012">Acyltransferase</keyword>
<dbReference type="Gene3D" id="3.40.630.30">
    <property type="match status" value="1"/>
</dbReference>
<gene>
    <name evidence="4" type="ORF">MAE02_06950</name>
</gene>
<keyword evidence="5" id="KW-1185">Reference proteome</keyword>
<dbReference type="EMBL" id="BJYU01000004">
    <property type="protein sequence ID" value="GEO12999.1"/>
    <property type="molecule type" value="Genomic_DNA"/>
</dbReference>
<keyword evidence="1 4" id="KW-0808">Transferase</keyword>
<organism evidence="4 5">
    <name type="scientific">Microvirga aerophila</name>
    <dbReference type="NCBI Taxonomy" id="670291"/>
    <lineage>
        <taxon>Bacteria</taxon>
        <taxon>Pseudomonadati</taxon>
        <taxon>Pseudomonadota</taxon>
        <taxon>Alphaproteobacteria</taxon>
        <taxon>Hyphomicrobiales</taxon>
        <taxon>Methylobacteriaceae</taxon>
        <taxon>Microvirga</taxon>
    </lineage>
</organism>
<evidence type="ECO:0000313" key="4">
    <source>
        <dbReference type="EMBL" id="GEO12999.1"/>
    </source>
</evidence>
<protein>
    <submittedName>
        <fullName evidence="4">N-acetyltransferase</fullName>
    </submittedName>
</protein>
<evidence type="ECO:0000259" key="3">
    <source>
        <dbReference type="PROSITE" id="PS51186"/>
    </source>
</evidence>
<name>A0A512BM11_9HYPH</name>
<dbReference type="CDD" id="cd04301">
    <property type="entry name" value="NAT_SF"/>
    <property type="match status" value="1"/>
</dbReference>
<dbReference type="AlphaFoldDB" id="A0A512BM11"/>
<evidence type="ECO:0000256" key="1">
    <source>
        <dbReference type="ARBA" id="ARBA00022679"/>
    </source>
</evidence>
<evidence type="ECO:0000313" key="5">
    <source>
        <dbReference type="Proteomes" id="UP000321085"/>
    </source>
</evidence>